<keyword evidence="4" id="KW-1185">Reference proteome</keyword>
<protein>
    <submittedName>
        <fullName evidence="3">Uncharacterized protein</fullName>
    </submittedName>
</protein>
<evidence type="ECO:0000313" key="4">
    <source>
        <dbReference type="Proteomes" id="UP000664521"/>
    </source>
</evidence>
<evidence type="ECO:0000256" key="1">
    <source>
        <dbReference type="SAM" id="MobiDB-lite"/>
    </source>
</evidence>
<keyword evidence="2" id="KW-1133">Transmembrane helix</keyword>
<keyword evidence="2" id="KW-0812">Transmembrane</keyword>
<comment type="caution">
    <text evidence="3">The sequence shown here is derived from an EMBL/GenBank/DDBJ whole genome shotgun (WGS) entry which is preliminary data.</text>
</comment>
<name>A0A8H3FPI3_9LECA</name>
<dbReference type="EMBL" id="CAJPDS010000053">
    <property type="protein sequence ID" value="CAF9929831.1"/>
    <property type="molecule type" value="Genomic_DNA"/>
</dbReference>
<feature type="transmembrane region" description="Helical" evidence="2">
    <location>
        <begin position="43"/>
        <end position="63"/>
    </location>
</feature>
<evidence type="ECO:0000256" key="2">
    <source>
        <dbReference type="SAM" id="Phobius"/>
    </source>
</evidence>
<reference evidence="3" key="1">
    <citation type="submission" date="2021-03" db="EMBL/GenBank/DDBJ databases">
        <authorList>
            <person name="Tagirdzhanova G."/>
        </authorList>
    </citation>
    <scope>NUCLEOTIDE SEQUENCE</scope>
</reference>
<sequence>MSSGTLRGLIGPGGEYAALAEEHFKHDLTDSDRDTLRSAGPKIVRGSTFGGIIGLGLGVFWAFRLRRARLRMFHAFRAHERPTHVKFADGREEAVPDVSALLRPSIAGDIAAYAFFGFGGSILGGVTGQSVGFFEAGRRLGKDPESRKRIERGFQRFRADVLRKQADALDKSTGRGNTPEVGGPEETLEDNVQDEFRGDNSRSL</sequence>
<evidence type="ECO:0000313" key="3">
    <source>
        <dbReference type="EMBL" id="CAF9929831.1"/>
    </source>
</evidence>
<organism evidence="3 4">
    <name type="scientific">Heterodermia speciosa</name>
    <dbReference type="NCBI Taxonomy" id="116794"/>
    <lineage>
        <taxon>Eukaryota</taxon>
        <taxon>Fungi</taxon>
        <taxon>Dikarya</taxon>
        <taxon>Ascomycota</taxon>
        <taxon>Pezizomycotina</taxon>
        <taxon>Lecanoromycetes</taxon>
        <taxon>OSLEUM clade</taxon>
        <taxon>Lecanoromycetidae</taxon>
        <taxon>Caliciales</taxon>
        <taxon>Physciaceae</taxon>
        <taxon>Heterodermia</taxon>
    </lineage>
</organism>
<feature type="compositionally biased region" description="Basic and acidic residues" evidence="1">
    <location>
        <begin position="194"/>
        <end position="204"/>
    </location>
</feature>
<feature type="region of interest" description="Disordered" evidence="1">
    <location>
        <begin position="165"/>
        <end position="204"/>
    </location>
</feature>
<keyword evidence="2" id="KW-0472">Membrane</keyword>
<gene>
    <name evidence="3" type="ORF">HETSPECPRED_007466</name>
</gene>
<accession>A0A8H3FPI3</accession>
<dbReference type="Proteomes" id="UP000664521">
    <property type="component" value="Unassembled WGS sequence"/>
</dbReference>
<dbReference type="OrthoDB" id="3365267at2759"/>
<dbReference type="AlphaFoldDB" id="A0A8H3FPI3"/>
<proteinExistence type="predicted"/>